<dbReference type="EMBL" id="GGEC01015688">
    <property type="protein sequence ID" value="MBW96171.1"/>
    <property type="molecule type" value="Transcribed_RNA"/>
</dbReference>
<name>A0A2P2JRT6_RHIMU</name>
<sequence>MASHTTGNVMCTVLASVYGRYIAVTCHTLTLVSQK</sequence>
<dbReference type="GO" id="GO:0016301">
    <property type="term" value="F:kinase activity"/>
    <property type="evidence" value="ECO:0007669"/>
    <property type="project" value="UniProtKB-KW"/>
</dbReference>
<protein>
    <submittedName>
        <fullName evidence="1">Protein kinase atmrk1</fullName>
    </submittedName>
</protein>
<organism evidence="1">
    <name type="scientific">Rhizophora mucronata</name>
    <name type="common">Asiatic mangrove</name>
    <dbReference type="NCBI Taxonomy" id="61149"/>
    <lineage>
        <taxon>Eukaryota</taxon>
        <taxon>Viridiplantae</taxon>
        <taxon>Streptophyta</taxon>
        <taxon>Embryophyta</taxon>
        <taxon>Tracheophyta</taxon>
        <taxon>Spermatophyta</taxon>
        <taxon>Magnoliopsida</taxon>
        <taxon>eudicotyledons</taxon>
        <taxon>Gunneridae</taxon>
        <taxon>Pentapetalae</taxon>
        <taxon>rosids</taxon>
        <taxon>fabids</taxon>
        <taxon>Malpighiales</taxon>
        <taxon>Rhizophoraceae</taxon>
        <taxon>Rhizophora</taxon>
    </lineage>
</organism>
<reference evidence="1" key="1">
    <citation type="submission" date="2018-02" db="EMBL/GenBank/DDBJ databases">
        <title>Rhizophora mucronata_Transcriptome.</title>
        <authorList>
            <person name="Meera S.P."/>
            <person name="Sreeshan A."/>
            <person name="Augustine A."/>
        </authorList>
    </citation>
    <scope>NUCLEOTIDE SEQUENCE</scope>
    <source>
        <tissue evidence="1">Leaf</tissue>
    </source>
</reference>
<accession>A0A2P2JRT6</accession>
<dbReference type="AlphaFoldDB" id="A0A2P2JRT6"/>
<keyword evidence="1" id="KW-0808">Transferase</keyword>
<evidence type="ECO:0000313" key="1">
    <source>
        <dbReference type="EMBL" id="MBW96171.1"/>
    </source>
</evidence>
<proteinExistence type="predicted"/>
<keyword evidence="1" id="KW-0418">Kinase</keyword>